<dbReference type="InterPro" id="IPR020084">
    <property type="entry name" value="NUDIX_hydrolase_CS"/>
</dbReference>
<dbReference type="Gene3D" id="3.90.79.10">
    <property type="entry name" value="Nucleoside Triphosphate Pyrophosphohydrolase"/>
    <property type="match status" value="1"/>
</dbReference>
<evidence type="ECO:0000259" key="3">
    <source>
        <dbReference type="PROSITE" id="PS51462"/>
    </source>
</evidence>
<dbReference type="PRINTS" id="PR00502">
    <property type="entry name" value="NUDIXFAMILY"/>
</dbReference>
<dbReference type="PROSITE" id="PS51462">
    <property type="entry name" value="NUDIX"/>
    <property type="match status" value="1"/>
</dbReference>
<comment type="similarity">
    <text evidence="2">Belongs to the Nudix hydrolase family.</text>
</comment>
<dbReference type="InterPro" id="IPR000086">
    <property type="entry name" value="NUDIX_hydrolase_dom"/>
</dbReference>
<dbReference type="SUPFAM" id="SSF55811">
    <property type="entry name" value="Nudix"/>
    <property type="match status" value="1"/>
</dbReference>
<dbReference type="PANTHER" id="PTHR12992:SF44">
    <property type="entry name" value="NUDIX HYDROLASE DOMAIN-CONTAINING PROTEIN"/>
    <property type="match status" value="1"/>
</dbReference>
<dbReference type="Pfam" id="PF00293">
    <property type="entry name" value="NUDIX"/>
    <property type="match status" value="1"/>
</dbReference>
<dbReference type="AlphaFoldDB" id="A0AAD5S7T4"/>
<sequence>MDTTTILSTLLKHLRDLPVNKIDDTADCKRRASVALILRVRLPEGGAGAEVGNVGTDNVSKSGEEFLKQPWISHGEPELLFVRRAVHIRDRWSGHMAFPGGKAEPGETDEEAAVRETLEEVGLDLRAESFIPLGALDDREIRPPTGGKRIMTLSAF</sequence>
<proteinExistence type="inferred from homology"/>
<feature type="non-terminal residue" evidence="4">
    <location>
        <position position="156"/>
    </location>
</feature>
<evidence type="ECO:0000313" key="5">
    <source>
        <dbReference type="Proteomes" id="UP001212841"/>
    </source>
</evidence>
<gene>
    <name evidence="4" type="ORF">HK097_010256</name>
</gene>
<dbReference type="GO" id="GO:0010945">
    <property type="term" value="F:coenzyme A diphosphatase activity"/>
    <property type="evidence" value="ECO:0007669"/>
    <property type="project" value="InterPro"/>
</dbReference>
<dbReference type="InterPro" id="IPR045121">
    <property type="entry name" value="CoAse"/>
</dbReference>
<dbReference type="Proteomes" id="UP001212841">
    <property type="component" value="Unassembled WGS sequence"/>
</dbReference>
<dbReference type="EMBL" id="JADGJD010000746">
    <property type="protein sequence ID" value="KAJ3048728.1"/>
    <property type="molecule type" value="Genomic_DNA"/>
</dbReference>
<evidence type="ECO:0000256" key="2">
    <source>
        <dbReference type="RuleBase" id="RU003476"/>
    </source>
</evidence>
<dbReference type="CDD" id="cd03426">
    <property type="entry name" value="NUDIX_CoAse_Nudt7"/>
    <property type="match status" value="1"/>
</dbReference>
<comment type="caution">
    <text evidence="4">The sequence shown here is derived from an EMBL/GenBank/DDBJ whole genome shotgun (WGS) entry which is preliminary data.</text>
</comment>
<dbReference type="InterPro" id="IPR020476">
    <property type="entry name" value="Nudix_hydrolase"/>
</dbReference>
<evidence type="ECO:0000313" key="4">
    <source>
        <dbReference type="EMBL" id="KAJ3048728.1"/>
    </source>
</evidence>
<accession>A0AAD5S7T4</accession>
<feature type="domain" description="Nudix hydrolase" evidence="3">
    <location>
        <begin position="29"/>
        <end position="156"/>
    </location>
</feature>
<dbReference type="PROSITE" id="PS00893">
    <property type="entry name" value="NUDIX_BOX"/>
    <property type="match status" value="1"/>
</dbReference>
<keyword evidence="5" id="KW-1185">Reference proteome</keyword>
<organism evidence="4 5">
    <name type="scientific">Rhizophlyctis rosea</name>
    <dbReference type="NCBI Taxonomy" id="64517"/>
    <lineage>
        <taxon>Eukaryota</taxon>
        <taxon>Fungi</taxon>
        <taxon>Fungi incertae sedis</taxon>
        <taxon>Chytridiomycota</taxon>
        <taxon>Chytridiomycota incertae sedis</taxon>
        <taxon>Chytridiomycetes</taxon>
        <taxon>Rhizophlyctidales</taxon>
        <taxon>Rhizophlyctidaceae</taxon>
        <taxon>Rhizophlyctis</taxon>
    </lineage>
</organism>
<keyword evidence="1 2" id="KW-0378">Hydrolase</keyword>
<name>A0AAD5S7T4_9FUNG</name>
<dbReference type="InterPro" id="IPR015797">
    <property type="entry name" value="NUDIX_hydrolase-like_dom_sf"/>
</dbReference>
<evidence type="ECO:0000256" key="1">
    <source>
        <dbReference type="ARBA" id="ARBA00022801"/>
    </source>
</evidence>
<dbReference type="PANTHER" id="PTHR12992">
    <property type="entry name" value="NUDIX HYDROLASE"/>
    <property type="match status" value="1"/>
</dbReference>
<reference evidence="4" key="1">
    <citation type="submission" date="2020-05" db="EMBL/GenBank/DDBJ databases">
        <title>Phylogenomic resolution of chytrid fungi.</title>
        <authorList>
            <person name="Stajich J.E."/>
            <person name="Amses K."/>
            <person name="Simmons R."/>
            <person name="Seto K."/>
            <person name="Myers J."/>
            <person name="Bonds A."/>
            <person name="Quandt C.A."/>
            <person name="Barry K."/>
            <person name="Liu P."/>
            <person name="Grigoriev I."/>
            <person name="Longcore J.E."/>
            <person name="James T.Y."/>
        </authorList>
    </citation>
    <scope>NUCLEOTIDE SEQUENCE</scope>
    <source>
        <strain evidence="4">JEL0318</strain>
    </source>
</reference>
<protein>
    <recommendedName>
        <fullName evidence="3">Nudix hydrolase domain-containing protein</fullName>
    </recommendedName>
</protein>